<evidence type="ECO:0000313" key="4">
    <source>
        <dbReference type="Proteomes" id="UP001180556"/>
    </source>
</evidence>
<reference evidence="4" key="1">
    <citation type="submission" date="2023-07" db="EMBL/GenBank/DDBJ databases">
        <title>30 novel species of actinomycetes from the DSMZ collection.</title>
        <authorList>
            <person name="Nouioui I."/>
        </authorList>
    </citation>
    <scope>NUCLEOTIDE SEQUENCE [LARGE SCALE GENOMIC DNA]</scope>
    <source>
        <strain evidence="4">DSM 40932</strain>
    </source>
</reference>
<dbReference type="SUPFAM" id="SSF47413">
    <property type="entry name" value="lambda repressor-like DNA-binding domains"/>
    <property type="match status" value="1"/>
</dbReference>
<dbReference type="EMBL" id="JAVRFG010000036">
    <property type="protein sequence ID" value="MDT0493710.1"/>
    <property type="molecule type" value="Genomic_DNA"/>
</dbReference>
<dbReference type="Proteomes" id="UP001180556">
    <property type="component" value="Unassembled WGS sequence"/>
</dbReference>
<evidence type="ECO:0000256" key="1">
    <source>
        <dbReference type="SAM" id="MobiDB-lite"/>
    </source>
</evidence>
<name>A0ABU2W756_9ACTN</name>
<protein>
    <submittedName>
        <fullName evidence="3">Helix-turn-helix transcriptional regulator</fullName>
    </submittedName>
</protein>
<feature type="domain" description="HTH cro/C1-type" evidence="2">
    <location>
        <begin position="209"/>
        <end position="263"/>
    </location>
</feature>
<dbReference type="RefSeq" id="WP_311604118.1">
    <property type="nucleotide sequence ID" value="NZ_JAVRFG010000036.1"/>
</dbReference>
<feature type="compositionally biased region" description="Low complexity" evidence="1">
    <location>
        <begin position="397"/>
        <end position="406"/>
    </location>
</feature>
<evidence type="ECO:0000259" key="2">
    <source>
        <dbReference type="PROSITE" id="PS50943"/>
    </source>
</evidence>
<sequence>MVGNTFSPDNCKWCGGRRTIRHTGRPGEYCSTKCRQTAHTQRQKPPPDTSQFDAFLRVELSAVQAEVRDLQRALNTPTPDAGQPLERLLQLQRRVEQLLPPVVGRTKRMGVSWEVIGRMLGMSKDTVRKKFSSSVVQRALSRAHIRVPAPRTAPQSPPPPAATPPPGTPFPSTPVTVVESPADSSVEEESADPAPEPGPPGPLDFACVLSNLQRASGLTLRALSKKSSLSPSFLSRAMNGERFPSWEATAALARACGADPEVLRKVWEDADARRSRKAAKPEVLASALRHLHHRAGSPTPWSVHVNSGYALSQELVTALLEGTTAGTWEDVQILVQTLDGEYTYFEPLWHQAIKTMPETEPTNKPSTPPPVTDPGPATRVEDLIAAFGKVLGAASNRPSSPGRSRPTPIQAATTWTIR</sequence>
<keyword evidence="4" id="KW-1185">Reference proteome</keyword>
<feature type="region of interest" description="Disordered" evidence="1">
    <location>
        <begin position="142"/>
        <end position="202"/>
    </location>
</feature>
<feature type="compositionally biased region" description="Pro residues" evidence="1">
    <location>
        <begin position="155"/>
        <end position="172"/>
    </location>
</feature>
<feature type="region of interest" description="Disordered" evidence="1">
    <location>
        <begin position="357"/>
        <end position="377"/>
    </location>
</feature>
<proteinExistence type="predicted"/>
<dbReference type="Gene3D" id="1.10.260.40">
    <property type="entry name" value="lambda repressor-like DNA-binding domains"/>
    <property type="match status" value="1"/>
</dbReference>
<dbReference type="SMART" id="SM00530">
    <property type="entry name" value="HTH_XRE"/>
    <property type="match status" value="1"/>
</dbReference>
<dbReference type="InterPro" id="IPR010982">
    <property type="entry name" value="Lambda_DNA-bd_dom_sf"/>
</dbReference>
<evidence type="ECO:0000313" key="3">
    <source>
        <dbReference type="EMBL" id="MDT0493710.1"/>
    </source>
</evidence>
<gene>
    <name evidence="3" type="ORF">RM717_24725</name>
</gene>
<dbReference type="InterPro" id="IPR001387">
    <property type="entry name" value="Cro/C1-type_HTH"/>
</dbReference>
<accession>A0ABU2W756</accession>
<dbReference type="PROSITE" id="PS50943">
    <property type="entry name" value="HTH_CROC1"/>
    <property type="match status" value="1"/>
</dbReference>
<dbReference type="Pfam" id="PF13560">
    <property type="entry name" value="HTH_31"/>
    <property type="match status" value="1"/>
</dbReference>
<comment type="caution">
    <text evidence="3">The sequence shown here is derived from an EMBL/GenBank/DDBJ whole genome shotgun (WGS) entry which is preliminary data.</text>
</comment>
<organism evidence="3 4">
    <name type="scientific">Streptomyces stephensoniae</name>
    <dbReference type="NCBI Taxonomy" id="3375367"/>
    <lineage>
        <taxon>Bacteria</taxon>
        <taxon>Bacillati</taxon>
        <taxon>Actinomycetota</taxon>
        <taxon>Actinomycetes</taxon>
        <taxon>Kitasatosporales</taxon>
        <taxon>Streptomycetaceae</taxon>
        <taxon>Streptomyces</taxon>
    </lineage>
</organism>
<feature type="region of interest" description="Disordered" evidence="1">
    <location>
        <begin position="391"/>
        <end position="418"/>
    </location>
</feature>
<feature type="compositionally biased region" description="Low complexity" evidence="1">
    <location>
        <begin position="173"/>
        <end position="184"/>
    </location>
</feature>